<dbReference type="EMBL" id="BAAABW010000015">
    <property type="protein sequence ID" value="GAA0348316.1"/>
    <property type="molecule type" value="Genomic_DNA"/>
</dbReference>
<organism evidence="2 3">
    <name type="scientific">Streptomyces blastmyceticus</name>
    <dbReference type="NCBI Taxonomy" id="68180"/>
    <lineage>
        <taxon>Bacteria</taxon>
        <taxon>Bacillati</taxon>
        <taxon>Actinomycetota</taxon>
        <taxon>Actinomycetes</taxon>
        <taxon>Kitasatosporales</taxon>
        <taxon>Streptomycetaceae</taxon>
        <taxon>Streptomyces</taxon>
    </lineage>
</organism>
<evidence type="ECO:0000313" key="3">
    <source>
        <dbReference type="Proteomes" id="UP001500063"/>
    </source>
</evidence>
<accession>A0ABN0WXD7</accession>
<comment type="caution">
    <text evidence="2">The sequence shown here is derived from an EMBL/GenBank/DDBJ whole genome shotgun (WGS) entry which is preliminary data.</text>
</comment>
<sequence length="114" mass="12122">MQSVPRPPVQWVRRKCVGEFRTGGGPSGPVLPPLVAPTGARRSVSRVEGARGVERPDVRNRTTGRNAPVSARLVFATGGRESSVRQGFLGAMHPIGRERPRVTGRGARGSACRG</sequence>
<proteinExistence type="predicted"/>
<name>A0ABN0WXD7_9ACTN</name>
<feature type="region of interest" description="Disordered" evidence="1">
    <location>
        <begin position="20"/>
        <end position="50"/>
    </location>
</feature>
<keyword evidence="3" id="KW-1185">Reference proteome</keyword>
<feature type="region of interest" description="Disordered" evidence="1">
    <location>
        <begin position="90"/>
        <end position="114"/>
    </location>
</feature>
<evidence type="ECO:0000313" key="2">
    <source>
        <dbReference type="EMBL" id="GAA0348316.1"/>
    </source>
</evidence>
<gene>
    <name evidence="2" type="ORF">GCM10010319_26100</name>
</gene>
<reference evidence="2 3" key="1">
    <citation type="journal article" date="2019" name="Int. J. Syst. Evol. Microbiol.">
        <title>The Global Catalogue of Microorganisms (GCM) 10K type strain sequencing project: providing services to taxonomists for standard genome sequencing and annotation.</title>
        <authorList>
            <consortium name="The Broad Institute Genomics Platform"/>
            <consortium name="The Broad Institute Genome Sequencing Center for Infectious Disease"/>
            <person name="Wu L."/>
            <person name="Ma J."/>
        </authorList>
    </citation>
    <scope>NUCLEOTIDE SEQUENCE [LARGE SCALE GENOMIC DNA]</scope>
    <source>
        <strain evidence="2 3">JCM 4565</strain>
    </source>
</reference>
<dbReference type="Proteomes" id="UP001500063">
    <property type="component" value="Unassembled WGS sequence"/>
</dbReference>
<protein>
    <submittedName>
        <fullName evidence="2">Uncharacterized protein</fullName>
    </submittedName>
</protein>
<evidence type="ECO:0000256" key="1">
    <source>
        <dbReference type="SAM" id="MobiDB-lite"/>
    </source>
</evidence>